<dbReference type="FunCoup" id="G0EEE9">
    <property type="interactions" value="57"/>
</dbReference>
<dbReference type="eggNOG" id="arCOG04055">
    <property type="taxonomic scope" value="Archaea"/>
</dbReference>
<proteinExistence type="inferred from homology"/>
<reference evidence="8 9" key="1">
    <citation type="journal article" date="2011" name="Stand. Genomic Sci.">
        <title>Complete genome sequence of the hyperthermophilic chemolithoautotroph Pyrolobus fumarii type strain (1A).</title>
        <authorList>
            <person name="Anderson I."/>
            <person name="Goker M."/>
            <person name="Nolan M."/>
            <person name="Lucas S."/>
            <person name="Hammon N."/>
            <person name="Deshpande S."/>
            <person name="Cheng J.F."/>
            <person name="Tapia R."/>
            <person name="Han C."/>
            <person name="Goodwin L."/>
            <person name="Pitluck S."/>
            <person name="Huntemann M."/>
            <person name="Liolios K."/>
            <person name="Ivanova N."/>
            <person name="Pagani I."/>
            <person name="Mavromatis K."/>
            <person name="Ovchinikova G."/>
            <person name="Pati A."/>
            <person name="Chen A."/>
            <person name="Palaniappan K."/>
            <person name="Land M."/>
            <person name="Hauser L."/>
            <person name="Brambilla E.M."/>
            <person name="Huber H."/>
            <person name="Yasawong M."/>
            <person name="Rohde M."/>
            <person name="Spring S."/>
            <person name="Abt B."/>
            <person name="Sikorski J."/>
            <person name="Wirth R."/>
            <person name="Detter J.C."/>
            <person name="Woyke T."/>
            <person name="Bristow J."/>
            <person name="Eisen J.A."/>
            <person name="Markowitz V."/>
            <person name="Hugenholtz P."/>
            <person name="Kyrpides N.C."/>
            <person name="Klenk H.P."/>
            <person name="Lapidus A."/>
        </authorList>
    </citation>
    <scope>NUCLEOTIDE SEQUENCE [LARGE SCALE GENOMIC DNA]</scope>
    <source>
        <strain evidence="9">DSM 11204 / 1A</strain>
    </source>
</reference>
<gene>
    <name evidence="8" type="ordered locus">Pyrfu_0118</name>
</gene>
<dbReference type="HAMAP" id="MF_01222">
    <property type="entry name" value="Archease_arch"/>
    <property type="match status" value="1"/>
</dbReference>
<evidence type="ECO:0000313" key="8">
    <source>
        <dbReference type="EMBL" id="AEM37990.1"/>
    </source>
</evidence>
<keyword evidence="3 6" id="KW-0479">Metal-binding</keyword>
<feature type="domain" description="Archease" evidence="7">
    <location>
        <begin position="8"/>
        <end position="146"/>
    </location>
</feature>
<dbReference type="InterPro" id="IPR022952">
    <property type="entry name" value="Archease_arc"/>
</dbReference>
<dbReference type="AlphaFoldDB" id="G0EEE9"/>
<keyword evidence="9" id="KW-1185">Reference proteome</keyword>
<dbReference type="PANTHER" id="PTHR12682:SF11">
    <property type="entry name" value="PROTEIN ARCHEASE"/>
    <property type="match status" value="1"/>
</dbReference>
<sequence length="146" mass="16977">MSNGFKPFEFEEHTADVIIRAYGRTLEETIANAARAVFEVITDTSKVEPKECRRVEERGIDLYQAILRWLEDFLVMFDSEGLVFSKFKVERVEKEGEEYIIVGEGCGEPFDPEKHEPRTIVKAITYHEMKLEKNDGLWVLRFAVDI</sequence>
<evidence type="ECO:0000256" key="1">
    <source>
        <dbReference type="ARBA" id="ARBA00007963"/>
    </source>
</evidence>
<dbReference type="STRING" id="694429.Pyrfu_0118"/>
<dbReference type="InterPro" id="IPR002804">
    <property type="entry name" value="Archease"/>
</dbReference>
<dbReference type="Proteomes" id="UP000001037">
    <property type="component" value="Chromosome"/>
</dbReference>
<evidence type="ECO:0000259" key="7">
    <source>
        <dbReference type="Pfam" id="PF01951"/>
    </source>
</evidence>
<comment type="function">
    <text evidence="5 6">Activates the tRNA-splicing ligase complex by facilitating the enzymatic turnover of catalytic subunit RtcB. Acts by promoting the guanylylation of RtcB, a key intermediate step in tRNA ligation. Can also alter the NTP specificity of RtcB such that ATP, dGTP or ITP is used efficiently.</text>
</comment>
<name>G0EEE9_PYRF1</name>
<evidence type="ECO:0000313" key="9">
    <source>
        <dbReference type="Proteomes" id="UP000001037"/>
    </source>
</evidence>
<dbReference type="InParanoid" id="G0EEE9"/>
<evidence type="ECO:0000256" key="3">
    <source>
        <dbReference type="ARBA" id="ARBA00022723"/>
    </source>
</evidence>
<accession>G0EEE9</accession>
<dbReference type="SUPFAM" id="SSF69819">
    <property type="entry name" value="MTH1598-like"/>
    <property type="match status" value="1"/>
</dbReference>
<keyword evidence="4 6" id="KW-0106">Calcium</keyword>
<feature type="binding site" evidence="6">
    <location>
        <position position="145"/>
    </location>
    <ligand>
        <name>Ca(2+)</name>
        <dbReference type="ChEBI" id="CHEBI:29108"/>
    </ligand>
</feature>
<dbReference type="HOGENOM" id="CLU_111362_3_0_2"/>
<dbReference type="Pfam" id="PF01951">
    <property type="entry name" value="Archease"/>
    <property type="match status" value="1"/>
</dbReference>
<dbReference type="InterPro" id="IPR036820">
    <property type="entry name" value="Archease_dom_sf"/>
</dbReference>
<evidence type="ECO:0000256" key="2">
    <source>
        <dbReference type="ARBA" id="ARBA00022694"/>
    </source>
</evidence>
<dbReference type="OrthoDB" id="8831at2157"/>
<feature type="binding site" evidence="6">
    <location>
        <position position="146"/>
    </location>
    <ligand>
        <name>Ca(2+)</name>
        <dbReference type="ChEBI" id="CHEBI:29108"/>
    </ligand>
</feature>
<evidence type="ECO:0000256" key="4">
    <source>
        <dbReference type="ARBA" id="ARBA00022837"/>
    </source>
</evidence>
<dbReference type="KEGG" id="pfm:Pyrfu_0118"/>
<dbReference type="GeneID" id="11139751"/>
<comment type="similarity">
    <text evidence="1 6">Belongs to the archease family.</text>
</comment>
<protein>
    <recommendedName>
        <fullName evidence="6">Protein archease</fullName>
    </recommendedName>
</protein>
<organism evidence="8 9">
    <name type="scientific">Pyrolobus fumarii (strain DSM 11204 / 1A)</name>
    <dbReference type="NCBI Taxonomy" id="694429"/>
    <lineage>
        <taxon>Archaea</taxon>
        <taxon>Thermoproteota</taxon>
        <taxon>Thermoprotei</taxon>
        <taxon>Desulfurococcales</taxon>
        <taxon>Pyrodictiaceae</taxon>
        <taxon>Pyrolobus</taxon>
    </lineage>
</organism>
<dbReference type="InterPro" id="IPR023572">
    <property type="entry name" value="Archease_dom"/>
</dbReference>
<dbReference type="EMBL" id="CP002838">
    <property type="protein sequence ID" value="AEM37990.1"/>
    <property type="molecule type" value="Genomic_DNA"/>
</dbReference>
<dbReference type="PANTHER" id="PTHR12682">
    <property type="entry name" value="ARCHEASE"/>
    <property type="match status" value="1"/>
</dbReference>
<keyword evidence="2 6" id="KW-0819">tRNA processing</keyword>
<dbReference type="RefSeq" id="WP_014025667.1">
    <property type="nucleotide sequence ID" value="NC_015931.1"/>
</dbReference>
<dbReference type="Gene3D" id="3.55.10.10">
    <property type="entry name" value="Archease domain"/>
    <property type="match status" value="1"/>
</dbReference>
<dbReference type="NCBIfam" id="NF001617">
    <property type="entry name" value="PRK00407.1"/>
    <property type="match status" value="1"/>
</dbReference>
<evidence type="ECO:0000256" key="6">
    <source>
        <dbReference type="HAMAP-Rule" id="MF_01222"/>
    </source>
</evidence>
<dbReference type="GO" id="GO:0005509">
    <property type="term" value="F:calcium ion binding"/>
    <property type="evidence" value="ECO:0007669"/>
    <property type="project" value="UniProtKB-UniRule"/>
</dbReference>
<evidence type="ECO:0000256" key="5">
    <source>
        <dbReference type="ARBA" id="ARBA00024970"/>
    </source>
</evidence>
<dbReference type="GO" id="GO:0006388">
    <property type="term" value="P:tRNA splicing, via endonucleolytic cleavage and ligation"/>
    <property type="evidence" value="ECO:0007669"/>
    <property type="project" value="UniProtKB-UniRule"/>
</dbReference>
<feature type="binding site" evidence="6">
    <location>
        <position position="16"/>
    </location>
    <ligand>
        <name>Ca(2+)</name>
        <dbReference type="ChEBI" id="CHEBI:29108"/>
    </ligand>
</feature>